<dbReference type="AlphaFoldDB" id="A0A379SG15"/>
<dbReference type="GO" id="GO:0005829">
    <property type="term" value="C:cytosol"/>
    <property type="evidence" value="ECO:0007669"/>
    <property type="project" value="TreeGrafter"/>
</dbReference>
<keyword evidence="3" id="KW-0786">Thiamine pyrophosphate</keyword>
<dbReference type="FunFam" id="3.40.50.11610:FF:000001">
    <property type="entry name" value="2-oxoglutarate dehydrogenase E1 component"/>
    <property type="match status" value="1"/>
</dbReference>
<dbReference type="Pfam" id="PF16870">
    <property type="entry name" value="OxoGdeHyase_C"/>
    <property type="match status" value="1"/>
</dbReference>
<dbReference type="GO" id="GO:0045252">
    <property type="term" value="C:oxoglutarate dehydrogenase complex"/>
    <property type="evidence" value="ECO:0007669"/>
    <property type="project" value="TreeGrafter"/>
</dbReference>
<evidence type="ECO:0000313" key="5">
    <source>
        <dbReference type="EMBL" id="SUG28542.1"/>
    </source>
</evidence>
<evidence type="ECO:0000256" key="3">
    <source>
        <dbReference type="ARBA" id="ARBA00023052"/>
    </source>
</evidence>
<keyword evidence="2 5" id="KW-0560">Oxidoreductase</keyword>
<protein>
    <submittedName>
        <fullName evidence="5">2-oxoglutarate dehydrogenase E1 component</fullName>
        <ecNumber evidence="5">1.2.4.2</ecNumber>
    </submittedName>
</protein>
<dbReference type="GO" id="GO:0004591">
    <property type="term" value="F:oxoglutarate dehydrogenase (succinyl-transferring) activity"/>
    <property type="evidence" value="ECO:0007669"/>
    <property type="project" value="UniProtKB-EC"/>
</dbReference>
<dbReference type="InterPro" id="IPR042179">
    <property type="entry name" value="KGD_C_sf"/>
</dbReference>
<sequence length="158" mass="17852">MSPKSLLRHPLAVSTLDELANGAFQPAIGEIDELDPKAVKRVVMCSGKVYYDLLEQRRKNDQKDVAIVRIEQLYPFPHKAVQEALQPYAHVHDFVWCQEEPLNQGAWYCSQHHFREVVPFGAALRYAGRPASASPAVGYMSVHQKQQQDLVNDALNVD</sequence>
<organism evidence="5 6">
    <name type="scientific">Salmonella enterica subsp. arizonae</name>
    <dbReference type="NCBI Taxonomy" id="59203"/>
    <lineage>
        <taxon>Bacteria</taxon>
        <taxon>Pseudomonadati</taxon>
        <taxon>Pseudomonadota</taxon>
        <taxon>Gammaproteobacteria</taxon>
        <taxon>Enterobacterales</taxon>
        <taxon>Enterobacteriaceae</taxon>
        <taxon>Salmonella</taxon>
    </lineage>
</organism>
<dbReference type="EC" id="1.2.4.2" evidence="5"/>
<dbReference type="Gene3D" id="3.40.50.12470">
    <property type="match status" value="1"/>
</dbReference>
<evidence type="ECO:0000256" key="2">
    <source>
        <dbReference type="ARBA" id="ARBA00023002"/>
    </source>
</evidence>
<proteinExistence type="predicted"/>
<dbReference type="PANTHER" id="PTHR23152">
    <property type="entry name" value="2-OXOGLUTARATE DEHYDROGENASE"/>
    <property type="match status" value="1"/>
</dbReference>
<feature type="domain" description="2-oxoglutarate dehydrogenase E1 component/KDG C-terminal" evidence="4">
    <location>
        <begin position="13"/>
        <end position="155"/>
    </location>
</feature>
<reference evidence="5 6" key="1">
    <citation type="submission" date="2018-06" db="EMBL/GenBank/DDBJ databases">
        <authorList>
            <consortium name="Pathogen Informatics"/>
            <person name="Doyle S."/>
        </authorList>
    </citation>
    <scope>NUCLEOTIDE SEQUENCE [LARGE SCALE GENOMIC DNA]</scope>
    <source>
        <strain evidence="5 6">NCTC7303</strain>
    </source>
</reference>
<dbReference type="EMBL" id="UGXC01000002">
    <property type="protein sequence ID" value="SUG28542.1"/>
    <property type="molecule type" value="Genomic_DNA"/>
</dbReference>
<dbReference type="GO" id="GO:0006099">
    <property type="term" value="P:tricarboxylic acid cycle"/>
    <property type="evidence" value="ECO:0007669"/>
    <property type="project" value="TreeGrafter"/>
</dbReference>
<accession>A0A379SG15</accession>
<evidence type="ECO:0000256" key="1">
    <source>
        <dbReference type="ARBA" id="ARBA00001964"/>
    </source>
</evidence>
<dbReference type="Gene3D" id="3.40.50.11610">
    <property type="entry name" value="Multifunctional 2-oxoglutarate metabolism enzyme, C-terminal domain"/>
    <property type="match status" value="1"/>
</dbReference>
<dbReference type="GO" id="GO:0030976">
    <property type="term" value="F:thiamine pyrophosphate binding"/>
    <property type="evidence" value="ECO:0007669"/>
    <property type="project" value="InterPro"/>
</dbReference>
<dbReference type="InterPro" id="IPR011603">
    <property type="entry name" value="2oxoglutarate_DH_E1"/>
</dbReference>
<dbReference type="Proteomes" id="UP000255443">
    <property type="component" value="Unassembled WGS sequence"/>
</dbReference>
<comment type="cofactor">
    <cofactor evidence="1">
        <name>thiamine diphosphate</name>
        <dbReference type="ChEBI" id="CHEBI:58937"/>
    </cofactor>
</comment>
<dbReference type="InterPro" id="IPR031717">
    <property type="entry name" value="ODO-1/KGD_C"/>
</dbReference>
<dbReference type="PANTHER" id="PTHR23152:SF4">
    <property type="entry name" value="2-OXOADIPATE DEHYDROGENASE COMPLEX COMPONENT E1"/>
    <property type="match status" value="1"/>
</dbReference>
<name>A0A379SG15_SALER</name>
<evidence type="ECO:0000259" key="4">
    <source>
        <dbReference type="Pfam" id="PF16870"/>
    </source>
</evidence>
<gene>
    <name evidence="5" type="primary">sucA_2</name>
    <name evidence="5" type="ORF">NCTC7303_00677</name>
</gene>
<evidence type="ECO:0000313" key="6">
    <source>
        <dbReference type="Proteomes" id="UP000255443"/>
    </source>
</evidence>